<name>A0ABX0QJM0_9BACT</name>
<organism evidence="2 3">
    <name type="scientific">Fibrivirga algicola</name>
    <dbReference type="NCBI Taxonomy" id="2950420"/>
    <lineage>
        <taxon>Bacteria</taxon>
        <taxon>Pseudomonadati</taxon>
        <taxon>Bacteroidota</taxon>
        <taxon>Cytophagia</taxon>
        <taxon>Cytophagales</taxon>
        <taxon>Spirosomataceae</taxon>
        <taxon>Fibrivirga</taxon>
    </lineage>
</organism>
<evidence type="ECO:0000313" key="3">
    <source>
        <dbReference type="Proteomes" id="UP000606008"/>
    </source>
</evidence>
<gene>
    <name evidence="2" type="ORF">F7231_20030</name>
</gene>
<dbReference type="Proteomes" id="UP000606008">
    <property type="component" value="Unassembled WGS sequence"/>
</dbReference>
<sequence>MNRLALCLLLIAGLASSCKTTTEELITPAVDPRDRMVGTYDIGYSVVIRFGSKATTPETYTGTLAVTKSTSPNELFLDFDAPGMKEKLRASLVDSTFTVLDKKTQPIILNGTSFTGQFSATGMFVREGGQQKVTYTGVSEDVDLKLVTSLTGTKK</sequence>
<dbReference type="RefSeq" id="WP_085413872.1">
    <property type="nucleotide sequence ID" value="NZ_WAEL01000007.1"/>
</dbReference>
<reference evidence="2" key="1">
    <citation type="submission" date="2024-05" db="EMBL/GenBank/DDBJ databases">
        <authorList>
            <person name="Jung D.-H."/>
        </authorList>
    </citation>
    <scope>NUCLEOTIDE SEQUENCE</scope>
    <source>
        <strain evidence="2">JA-25</strain>
    </source>
</reference>
<keyword evidence="3" id="KW-1185">Reference proteome</keyword>
<dbReference type="PROSITE" id="PS51257">
    <property type="entry name" value="PROKAR_LIPOPROTEIN"/>
    <property type="match status" value="1"/>
</dbReference>
<comment type="caution">
    <text evidence="2">The sequence shown here is derived from an EMBL/GenBank/DDBJ whole genome shotgun (WGS) entry which is preliminary data.</text>
</comment>
<feature type="chain" id="PRO_5047425572" description="Lipocalin-like domain-containing protein" evidence="1">
    <location>
        <begin position="18"/>
        <end position="155"/>
    </location>
</feature>
<accession>A0ABX0QJM0</accession>
<keyword evidence="1" id="KW-0732">Signal</keyword>
<evidence type="ECO:0000256" key="1">
    <source>
        <dbReference type="SAM" id="SignalP"/>
    </source>
</evidence>
<protein>
    <recommendedName>
        <fullName evidence="4">Lipocalin-like domain-containing protein</fullName>
    </recommendedName>
</protein>
<feature type="signal peptide" evidence="1">
    <location>
        <begin position="1"/>
        <end position="17"/>
    </location>
</feature>
<proteinExistence type="predicted"/>
<evidence type="ECO:0008006" key="4">
    <source>
        <dbReference type="Google" id="ProtNLM"/>
    </source>
</evidence>
<evidence type="ECO:0000313" key="2">
    <source>
        <dbReference type="EMBL" id="NID12469.1"/>
    </source>
</evidence>
<dbReference type="EMBL" id="WAEL01000007">
    <property type="protein sequence ID" value="NID12469.1"/>
    <property type="molecule type" value="Genomic_DNA"/>
</dbReference>